<sequence>MDKKIHITFFYLICLQTCVLLAGCEKDLDIPHHHGPQSAEPYWCYYAPEKEILPNGQTAATIFIGGIQNGTDQKSAVMTFGNKVGTPNLNFDLGNIYVVPKSDSTLRPNNNSQYWIFGHQTDNILPIRFKVKNHADGDFLDDGQSFFTGGFHGYKNMTSIDATPTLYEKEKVVIVDGDTMRMGEIRKGNHIQIIVRDLLQASNTQKKDGHGRYAMEQDIYMDFCRDTAFVRVDFTPLEDILAYQIDGLGFYNDLDSIQFIGSRTKMGIYKNNIVNRADKFVKAIRQFDSEYKLDAFIDPHYGIGDLKYNSESYNAQTTEVQKSYFHLLASPNDTPWTFTKGETISFRGGYVFSFKGIPGCRP</sequence>
<dbReference type="EMBL" id="JBHLZF010000002">
    <property type="protein sequence ID" value="MFB9897792.1"/>
    <property type="molecule type" value="Genomic_DNA"/>
</dbReference>
<protein>
    <recommendedName>
        <fullName evidence="3">Lipoprotein</fullName>
    </recommendedName>
</protein>
<evidence type="ECO:0000313" key="2">
    <source>
        <dbReference type="Proteomes" id="UP001589688"/>
    </source>
</evidence>
<evidence type="ECO:0008006" key="3">
    <source>
        <dbReference type="Google" id="ProtNLM"/>
    </source>
</evidence>
<dbReference type="RefSeq" id="WP_027951544.1">
    <property type="nucleotide sequence ID" value="NZ_JADU01000001.1"/>
</dbReference>
<organism evidence="1 2">
    <name type="scientific">Hallella seregens ATCC 51272</name>
    <dbReference type="NCBI Taxonomy" id="1336250"/>
    <lineage>
        <taxon>Bacteria</taxon>
        <taxon>Pseudomonadati</taxon>
        <taxon>Bacteroidota</taxon>
        <taxon>Bacteroidia</taxon>
        <taxon>Bacteroidales</taxon>
        <taxon>Prevotellaceae</taxon>
        <taxon>Hallella</taxon>
    </lineage>
</organism>
<comment type="caution">
    <text evidence="1">The sequence shown here is derived from an EMBL/GenBank/DDBJ whole genome shotgun (WGS) entry which is preliminary data.</text>
</comment>
<accession>A0ABV5ZKA4</accession>
<evidence type="ECO:0000313" key="1">
    <source>
        <dbReference type="EMBL" id="MFB9897792.1"/>
    </source>
</evidence>
<keyword evidence="2" id="KW-1185">Reference proteome</keyword>
<dbReference type="PROSITE" id="PS51257">
    <property type="entry name" value="PROKAR_LIPOPROTEIN"/>
    <property type="match status" value="1"/>
</dbReference>
<name>A0ABV5ZKA4_9BACT</name>
<gene>
    <name evidence="1" type="ORF">ACFFK8_08305</name>
</gene>
<dbReference type="Proteomes" id="UP001589688">
    <property type="component" value="Unassembled WGS sequence"/>
</dbReference>
<reference evidence="1 2" key="1">
    <citation type="submission" date="2024-09" db="EMBL/GenBank/DDBJ databases">
        <authorList>
            <person name="Sun Q."/>
            <person name="Mori K."/>
        </authorList>
    </citation>
    <scope>NUCLEOTIDE SEQUENCE [LARGE SCALE GENOMIC DNA]</scope>
    <source>
        <strain evidence="1 2">ATCC 51272</strain>
    </source>
</reference>
<proteinExistence type="predicted"/>